<dbReference type="Proteomes" id="UP000054805">
    <property type="component" value="Unassembled WGS sequence"/>
</dbReference>
<feature type="compositionally biased region" description="Basic and acidic residues" evidence="2">
    <location>
        <begin position="12"/>
        <end position="21"/>
    </location>
</feature>
<keyword evidence="8" id="KW-1185">Reference proteome</keyword>
<evidence type="ECO:0000313" key="7">
    <source>
        <dbReference type="Proteomes" id="UP000054632"/>
    </source>
</evidence>
<organism evidence="4 7">
    <name type="scientific">Trichinella pseudospiralis</name>
    <name type="common">Parasitic roundworm</name>
    <dbReference type="NCBI Taxonomy" id="6337"/>
    <lineage>
        <taxon>Eukaryota</taxon>
        <taxon>Metazoa</taxon>
        <taxon>Ecdysozoa</taxon>
        <taxon>Nematoda</taxon>
        <taxon>Enoplea</taxon>
        <taxon>Dorylaimia</taxon>
        <taxon>Trichinellida</taxon>
        <taxon>Trichinellidae</taxon>
        <taxon>Trichinella</taxon>
    </lineage>
</organism>
<dbReference type="InterPro" id="IPR039843">
    <property type="entry name" value="KXD1-like"/>
</dbReference>
<dbReference type="AlphaFoldDB" id="A0A0V1EJI2"/>
<dbReference type="EMBL" id="JYDR01000032">
    <property type="protein sequence ID" value="KRY73713.1"/>
    <property type="molecule type" value="Genomic_DNA"/>
</dbReference>
<evidence type="ECO:0000256" key="2">
    <source>
        <dbReference type="SAM" id="MobiDB-lite"/>
    </source>
</evidence>
<feature type="region of interest" description="Disordered" evidence="2">
    <location>
        <begin position="1"/>
        <end position="25"/>
    </location>
</feature>
<dbReference type="Pfam" id="PF10241">
    <property type="entry name" value="KxDL"/>
    <property type="match status" value="1"/>
</dbReference>
<gene>
    <name evidence="4" type="primary">kxd1</name>
    <name evidence="4" type="ORF">T4A_7858</name>
    <name evidence="5" type="ORF">T4B_15273</name>
    <name evidence="6" type="ORF">T4C_7602</name>
</gene>
<name>A0A0V1EJI2_TRIPS</name>
<sequence>MKMSLPSSNENVAKEQERSENSETSSRIAKIFEYQREILFRLEKSNEMLKNCVKISSSRIDGFKKDFAANKEILMTIKTDLDYIYNFARKHGKAFPVCSNSFLEDDKDQQNSILPSMESLRLRRSRQRIRIRYGCCVYFQVKLMPVPISDKEVAKEQSRNLRTRFTANDLIRELIVDLKEGLNQMKGWLEAVRKHEDTFEGFCAKMDSSMMNFSNRLSLISCLLDQSDEIEN</sequence>
<dbReference type="GO" id="GO:0099078">
    <property type="term" value="C:BORC complex"/>
    <property type="evidence" value="ECO:0007669"/>
    <property type="project" value="TreeGrafter"/>
</dbReference>
<protein>
    <submittedName>
        <fullName evidence="4">KxDL motif-containing protein 1</fullName>
    </submittedName>
</protein>
<dbReference type="EMBL" id="JYDV01000004">
    <property type="protein sequence ID" value="KRZ44886.1"/>
    <property type="molecule type" value="Genomic_DNA"/>
</dbReference>
<dbReference type="OrthoDB" id="10258877at2759"/>
<dbReference type="Proteomes" id="UP000054826">
    <property type="component" value="Unassembled WGS sequence"/>
</dbReference>
<feature type="domain" description="KxDL" evidence="3">
    <location>
        <begin position="25"/>
        <end position="84"/>
    </location>
</feature>
<reference evidence="7 8" key="1">
    <citation type="submission" date="2015-01" db="EMBL/GenBank/DDBJ databases">
        <title>Evolution of Trichinella species and genotypes.</title>
        <authorList>
            <person name="Korhonen P.K."/>
            <person name="Edoardo P."/>
            <person name="Giuseppe L.R."/>
            <person name="Gasser R.B."/>
        </authorList>
    </citation>
    <scope>NUCLEOTIDE SEQUENCE [LARGE SCALE GENOMIC DNA]</scope>
    <source>
        <strain evidence="4">ISS13</strain>
        <strain evidence="6">ISS176</strain>
        <strain evidence="5">ISS588</strain>
    </source>
</reference>
<dbReference type="Proteomes" id="UP000054632">
    <property type="component" value="Unassembled WGS sequence"/>
</dbReference>
<dbReference type="PANTHER" id="PTHR13511">
    <property type="entry name" value="KXDL MOTIF-CONTAINING PROTEIN 1"/>
    <property type="match status" value="1"/>
</dbReference>
<evidence type="ECO:0000313" key="6">
    <source>
        <dbReference type="EMBL" id="KRZ44886.1"/>
    </source>
</evidence>
<comment type="similarity">
    <text evidence="1">Belongs to the KXD1 family.</text>
</comment>
<accession>A0A0V1EJI2</accession>
<comment type="caution">
    <text evidence="4">The sequence shown here is derived from an EMBL/GenBank/DDBJ whole genome shotgun (WGS) entry which is preliminary data.</text>
</comment>
<evidence type="ECO:0000313" key="5">
    <source>
        <dbReference type="EMBL" id="KRZ19866.1"/>
    </source>
</evidence>
<evidence type="ECO:0000259" key="3">
    <source>
        <dbReference type="Pfam" id="PF10241"/>
    </source>
</evidence>
<feature type="compositionally biased region" description="Polar residues" evidence="2">
    <location>
        <begin position="1"/>
        <end position="11"/>
    </location>
</feature>
<evidence type="ECO:0000256" key="1">
    <source>
        <dbReference type="ARBA" id="ARBA00005913"/>
    </source>
</evidence>
<evidence type="ECO:0000313" key="4">
    <source>
        <dbReference type="EMBL" id="KRY73713.1"/>
    </source>
</evidence>
<dbReference type="PANTHER" id="PTHR13511:SF0">
    <property type="entry name" value="KXDL MOTIF-CONTAINING PROTEIN 1"/>
    <property type="match status" value="1"/>
</dbReference>
<dbReference type="EMBL" id="JYDS01000262">
    <property type="protein sequence ID" value="KRZ19866.1"/>
    <property type="molecule type" value="Genomic_DNA"/>
</dbReference>
<dbReference type="GO" id="GO:0032418">
    <property type="term" value="P:lysosome localization"/>
    <property type="evidence" value="ECO:0007669"/>
    <property type="project" value="TreeGrafter"/>
</dbReference>
<evidence type="ECO:0000313" key="8">
    <source>
        <dbReference type="Proteomes" id="UP000054805"/>
    </source>
</evidence>
<dbReference type="InterPro" id="IPR019371">
    <property type="entry name" value="KxDL_dom"/>
</dbReference>
<proteinExistence type="inferred from homology"/>